<evidence type="ECO:0000313" key="3">
    <source>
        <dbReference type="EMBL" id="QBC42911.1"/>
    </source>
</evidence>
<evidence type="ECO:0000256" key="1">
    <source>
        <dbReference type="ARBA" id="ARBA00023002"/>
    </source>
</evidence>
<dbReference type="InterPro" id="IPR036291">
    <property type="entry name" value="NAD(P)-bd_dom_sf"/>
</dbReference>
<dbReference type="GO" id="GO:0016491">
    <property type="term" value="F:oxidoreductase activity"/>
    <property type="evidence" value="ECO:0007669"/>
    <property type="project" value="UniProtKB-KW"/>
</dbReference>
<gene>
    <name evidence="3" type="ORF">C1H71_04665</name>
</gene>
<dbReference type="InterPro" id="IPR050700">
    <property type="entry name" value="YIM1/Zinc_Alcohol_DH_Fams"/>
</dbReference>
<feature type="domain" description="Enoyl reductase (ER)" evidence="2">
    <location>
        <begin position="14"/>
        <end position="309"/>
    </location>
</feature>
<dbReference type="PANTHER" id="PTHR11695:SF294">
    <property type="entry name" value="RETICULON-4-INTERACTING PROTEIN 1, MITOCHONDRIAL"/>
    <property type="match status" value="1"/>
</dbReference>
<dbReference type="InterPro" id="IPR011032">
    <property type="entry name" value="GroES-like_sf"/>
</dbReference>
<protein>
    <submittedName>
        <fullName evidence="3">NADPH:quinone reductase</fullName>
    </submittedName>
</protein>
<dbReference type="InterPro" id="IPR002364">
    <property type="entry name" value="Quin_OxRdtase/zeta-crystal_CS"/>
</dbReference>
<dbReference type="SMART" id="SM00829">
    <property type="entry name" value="PKS_ER"/>
    <property type="match status" value="1"/>
</dbReference>
<organism evidence="3 4">
    <name type="scientific">Iodobacter fluviatilis</name>
    <dbReference type="NCBI Taxonomy" id="537"/>
    <lineage>
        <taxon>Bacteria</taxon>
        <taxon>Pseudomonadati</taxon>
        <taxon>Pseudomonadota</taxon>
        <taxon>Betaproteobacteria</taxon>
        <taxon>Neisseriales</taxon>
        <taxon>Chitinibacteraceae</taxon>
        <taxon>Iodobacter</taxon>
    </lineage>
</organism>
<dbReference type="PANTHER" id="PTHR11695">
    <property type="entry name" value="ALCOHOL DEHYDROGENASE RELATED"/>
    <property type="match status" value="1"/>
</dbReference>
<dbReference type="Proteomes" id="UP000515917">
    <property type="component" value="Chromosome"/>
</dbReference>
<evidence type="ECO:0000313" key="4">
    <source>
        <dbReference type="Proteomes" id="UP000515917"/>
    </source>
</evidence>
<sequence>MTTSMQAIRQHSYGQRDVLQLENVPMPQINPDDVLIRVHAAGVNPVDWKIREGYLQSIMSHEMPLTLGWDVAGEIVALGEQVTGWQIGDAVYSRPEIARNGAYAEFVAVRASEIAKKPKSLDWQQAAAVPLAALTAWQALFEIAQLQAGEKVLIHAGAGGVGLFAIQLAKWRGAEVYTTTSSKNAELVTAHGADHVIDYTQANFADLRDLDVVFDTMGGDILAQSWQTLKAGGRLVSICDQPDTATAQKHHVHGHFCFVQPNAAQLSEIAALLDAGHIKVVIDSVFPLAQAALAHERSESGRARGKIVLQVAQG</sequence>
<proteinExistence type="predicted"/>
<dbReference type="Gene3D" id="3.90.180.10">
    <property type="entry name" value="Medium-chain alcohol dehydrogenases, catalytic domain"/>
    <property type="match status" value="1"/>
</dbReference>
<dbReference type="Gene3D" id="3.40.50.720">
    <property type="entry name" value="NAD(P)-binding Rossmann-like Domain"/>
    <property type="match status" value="1"/>
</dbReference>
<dbReference type="RefSeq" id="WP_130105518.1">
    <property type="nucleotide sequence ID" value="NZ_CP025781.1"/>
</dbReference>
<dbReference type="SUPFAM" id="SSF51735">
    <property type="entry name" value="NAD(P)-binding Rossmann-fold domains"/>
    <property type="match status" value="1"/>
</dbReference>
<keyword evidence="4" id="KW-1185">Reference proteome</keyword>
<dbReference type="GO" id="GO:0008270">
    <property type="term" value="F:zinc ion binding"/>
    <property type="evidence" value="ECO:0007669"/>
    <property type="project" value="InterPro"/>
</dbReference>
<keyword evidence="1" id="KW-0560">Oxidoreductase</keyword>
<accession>A0A7G3G6M3</accession>
<dbReference type="CDD" id="cd05289">
    <property type="entry name" value="MDR_like_2"/>
    <property type="match status" value="1"/>
</dbReference>
<dbReference type="Pfam" id="PF13602">
    <property type="entry name" value="ADH_zinc_N_2"/>
    <property type="match status" value="1"/>
</dbReference>
<dbReference type="SUPFAM" id="SSF50129">
    <property type="entry name" value="GroES-like"/>
    <property type="match status" value="1"/>
</dbReference>
<dbReference type="AlphaFoldDB" id="A0A7G3G6M3"/>
<dbReference type="EMBL" id="CP025781">
    <property type="protein sequence ID" value="QBC42911.1"/>
    <property type="molecule type" value="Genomic_DNA"/>
</dbReference>
<dbReference type="InterPro" id="IPR013154">
    <property type="entry name" value="ADH-like_N"/>
</dbReference>
<name>A0A7G3G6M3_9NEIS</name>
<dbReference type="Pfam" id="PF08240">
    <property type="entry name" value="ADH_N"/>
    <property type="match status" value="1"/>
</dbReference>
<dbReference type="PROSITE" id="PS01162">
    <property type="entry name" value="QOR_ZETA_CRYSTAL"/>
    <property type="match status" value="1"/>
</dbReference>
<reference evidence="3 4" key="1">
    <citation type="submission" date="2018-01" db="EMBL/GenBank/DDBJ databases">
        <title>Genome sequence of Iodobacter sp. strain PCH194 isolated from Indian Trans-Himalaya.</title>
        <authorList>
            <person name="Kumar V."/>
            <person name="Thakur V."/>
            <person name="Kumar S."/>
            <person name="Singh D."/>
        </authorList>
    </citation>
    <scope>NUCLEOTIDE SEQUENCE [LARGE SCALE GENOMIC DNA]</scope>
    <source>
        <strain evidence="3 4">PCH194</strain>
    </source>
</reference>
<dbReference type="KEGG" id="ifl:C1H71_04665"/>
<evidence type="ECO:0000259" key="2">
    <source>
        <dbReference type="SMART" id="SM00829"/>
    </source>
</evidence>
<dbReference type="InterPro" id="IPR020843">
    <property type="entry name" value="ER"/>
</dbReference>